<evidence type="ECO:0000313" key="2">
    <source>
        <dbReference type="EMBL" id="KAH9374934.1"/>
    </source>
</evidence>
<evidence type="ECO:0000313" key="3">
    <source>
        <dbReference type="Proteomes" id="UP000821853"/>
    </source>
</evidence>
<evidence type="ECO:0000256" key="1">
    <source>
        <dbReference type="SAM" id="MobiDB-lite"/>
    </source>
</evidence>
<keyword evidence="3" id="KW-1185">Reference proteome</keyword>
<dbReference type="AlphaFoldDB" id="A0A9J6G981"/>
<dbReference type="EMBL" id="JABSTR010000007">
    <property type="protein sequence ID" value="KAH9374934.1"/>
    <property type="molecule type" value="Genomic_DNA"/>
</dbReference>
<protein>
    <submittedName>
        <fullName evidence="2">Uncharacterized protein</fullName>
    </submittedName>
</protein>
<reference evidence="2 3" key="1">
    <citation type="journal article" date="2020" name="Cell">
        <title>Large-Scale Comparative Analyses of Tick Genomes Elucidate Their Genetic Diversity and Vector Capacities.</title>
        <authorList>
            <consortium name="Tick Genome and Microbiome Consortium (TIGMIC)"/>
            <person name="Jia N."/>
            <person name="Wang J."/>
            <person name="Shi W."/>
            <person name="Du L."/>
            <person name="Sun Y."/>
            <person name="Zhan W."/>
            <person name="Jiang J.F."/>
            <person name="Wang Q."/>
            <person name="Zhang B."/>
            <person name="Ji P."/>
            <person name="Bell-Sakyi L."/>
            <person name="Cui X.M."/>
            <person name="Yuan T.T."/>
            <person name="Jiang B.G."/>
            <person name="Yang W.F."/>
            <person name="Lam T.T."/>
            <person name="Chang Q.C."/>
            <person name="Ding S.J."/>
            <person name="Wang X.J."/>
            <person name="Zhu J.G."/>
            <person name="Ruan X.D."/>
            <person name="Zhao L."/>
            <person name="Wei J.T."/>
            <person name="Ye R.Z."/>
            <person name="Que T.C."/>
            <person name="Du C.H."/>
            <person name="Zhou Y.H."/>
            <person name="Cheng J.X."/>
            <person name="Dai P.F."/>
            <person name="Guo W.B."/>
            <person name="Han X.H."/>
            <person name="Huang E.J."/>
            <person name="Li L.F."/>
            <person name="Wei W."/>
            <person name="Gao Y.C."/>
            <person name="Liu J.Z."/>
            <person name="Shao H.Z."/>
            <person name="Wang X."/>
            <person name="Wang C.C."/>
            <person name="Yang T.C."/>
            <person name="Huo Q.B."/>
            <person name="Li W."/>
            <person name="Chen H.Y."/>
            <person name="Chen S.E."/>
            <person name="Zhou L.G."/>
            <person name="Ni X.B."/>
            <person name="Tian J.H."/>
            <person name="Sheng Y."/>
            <person name="Liu T."/>
            <person name="Pan Y.S."/>
            <person name="Xia L.Y."/>
            <person name="Li J."/>
            <person name="Zhao F."/>
            <person name="Cao W.C."/>
        </authorList>
    </citation>
    <scope>NUCLEOTIDE SEQUENCE [LARGE SCALE GENOMIC DNA]</scope>
    <source>
        <strain evidence="2">HaeL-2018</strain>
    </source>
</reference>
<gene>
    <name evidence="2" type="ORF">HPB48_014653</name>
</gene>
<accession>A0A9J6G981</accession>
<feature type="region of interest" description="Disordered" evidence="1">
    <location>
        <begin position="29"/>
        <end position="66"/>
    </location>
</feature>
<comment type="caution">
    <text evidence="2">The sequence shown here is derived from an EMBL/GenBank/DDBJ whole genome shotgun (WGS) entry which is preliminary data.</text>
</comment>
<sequence>MKLWIQDMAGVVPVHAVADLAGEYALRSGERDEVPPVKAGDKRKTDRAAGGWRRYDGTEKGGLRCQ</sequence>
<dbReference type="VEuPathDB" id="VectorBase:HLOH_047595"/>
<dbReference type="Proteomes" id="UP000821853">
    <property type="component" value="Chromosome 5"/>
</dbReference>
<organism evidence="2 3">
    <name type="scientific">Haemaphysalis longicornis</name>
    <name type="common">Bush tick</name>
    <dbReference type="NCBI Taxonomy" id="44386"/>
    <lineage>
        <taxon>Eukaryota</taxon>
        <taxon>Metazoa</taxon>
        <taxon>Ecdysozoa</taxon>
        <taxon>Arthropoda</taxon>
        <taxon>Chelicerata</taxon>
        <taxon>Arachnida</taxon>
        <taxon>Acari</taxon>
        <taxon>Parasitiformes</taxon>
        <taxon>Ixodida</taxon>
        <taxon>Ixodoidea</taxon>
        <taxon>Ixodidae</taxon>
        <taxon>Haemaphysalinae</taxon>
        <taxon>Haemaphysalis</taxon>
    </lineage>
</organism>
<proteinExistence type="predicted"/>
<name>A0A9J6G981_HAELO</name>